<gene>
    <name evidence="18" type="primary">ptsP</name>
    <name evidence="18" type="ORF">DVS81_20905</name>
</gene>
<comment type="cofactor">
    <cofactor evidence="2">
        <name>Mg(2+)</name>
        <dbReference type="ChEBI" id="CHEBI:18420"/>
    </cofactor>
</comment>
<dbReference type="InterPro" id="IPR008279">
    <property type="entry name" value="PEP-util_enz_mobile_dom"/>
</dbReference>
<dbReference type="InterPro" id="IPR023151">
    <property type="entry name" value="PEP_util_CS"/>
</dbReference>
<dbReference type="InterPro" id="IPR050499">
    <property type="entry name" value="PEP-utilizing_PTS_enzyme"/>
</dbReference>
<dbReference type="Pfam" id="PF05524">
    <property type="entry name" value="PEP-utilisers_N"/>
    <property type="match status" value="1"/>
</dbReference>
<feature type="domain" description="N-acetyltransferase" evidence="17">
    <location>
        <begin position="636"/>
        <end position="722"/>
    </location>
</feature>
<evidence type="ECO:0000313" key="19">
    <source>
        <dbReference type="Proteomes" id="UP000253831"/>
    </source>
</evidence>
<dbReference type="SUPFAM" id="SSF47831">
    <property type="entry name" value="Enzyme I of the PEP:sugar phosphotransferase system HPr-binding (sub)domain"/>
    <property type="match status" value="1"/>
</dbReference>
<evidence type="ECO:0000259" key="17">
    <source>
        <dbReference type="PROSITE" id="PS51729"/>
    </source>
</evidence>
<evidence type="ECO:0000256" key="7">
    <source>
        <dbReference type="ARBA" id="ARBA00016544"/>
    </source>
</evidence>
<comment type="subcellular location">
    <subcellularLocation>
        <location evidence="4">Cytoplasm</location>
    </subcellularLocation>
</comment>
<comment type="function">
    <text evidence="3">General (non sugar-specific) component of the phosphoenolpyruvate-dependent sugar phosphotransferase system (sugar PTS). This major carbohydrate active-transport system catalyzes the phosphorylation of incoming sugar substrates concomitantly with their translocation across the cell membrane. Enzyme I transfers the phosphoryl group from phosphoenolpyruvate (PEP) to the phosphoryl carrier protein (HPr).</text>
</comment>
<keyword evidence="11 18" id="KW-0808">Transferase</keyword>
<dbReference type="PANTHER" id="PTHR46244">
    <property type="entry name" value="PHOSPHOENOLPYRUVATE-PROTEIN PHOSPHOTRANSFERASE"/>
    <property type="match status" value="1"/>
</dbReference>
<dbReference type="SUPFAM" id="SSF51621">
    <property type="entry name" value="Phosphoenolpyruvate/pyruvate domain"/>
    <property type="match status" value="1"/>
</dbReference>
<keyword evidence="9" id="KW-0963">Cytoplasm</keyword>
<protein>
    <recommendedName>
        <fullName evidence="7">Phosphoenolpyruvate-protein phosphotransferase</fullName>
        <ecNumber evidence="6">2.7.3.9</ecNumber>
    </recommendedName>
    <alternativeName>
        <fullName evidence="16">Phosphotransferase system, enzyme I</fullName>
    </alternativeName>
</protein>
<evidence type="ECO:0000256" key="5">
    <source>
        <dbReference type="ARBA" id="ARBA00007837"/>
    </source>
</evidence>
<dbReference type="Pfam" id="PF02896">
    <property type="entry name" value="PEP-utilizers_C"/>
    <property type="match status" value="1"/>
</dbReference>
<dbReference type="Gene3D" id="3.50.30.10">
    <property type="entry name" value="Phosphohistidine domain"/>
    <property type="match status" value="1"/>
</dbReference>
<comment type="catalytic activity">
    <reaction evidence="1">
        <text>L-histidyl-[protein] + phosphoenolpyruvate = N(pros)-phospho-L-histidyl-[protein] + pyruvate</text>
        <dbReference type="Rhea" id="RHEA:23880"/>
        <dbReference type="Rhea" id="RHEA-COMP:9745"/>
        <dbReference type="Rhea" id="RHEA-COMP:9746"/>
        <dbReference type="ChEBI" id="CHEBI:15361"/>
        <dbReference type="ChEBI" id="CHEBI:29979"/>
        <dbReference type="ChEBI" id="CHEBI:58702"/>
        <dbReference type="ChEBI" id="CHEBI:64837"/>
        <dbReference type="EC" id="2.7.3.9"/>
    </reaction>
</comment>
<dbReference type="InterPro" id="IPR000121">
    <property type="entry name" value="PEP_util_C"/>
</dbReference>
<dbReference type="InterPro" id="IPR008731">
    <property type="entry name" value="PTS_EIN"/>
</dbReference>
<dbReference type="InterPro" id="IPR040442">
    <property type="entry name" value="Pyrv_kinase-like_dom_sf"/>
</dbReference>
<evidence type="ECO:0000256" key="1">
    <source>
        <dbReference type="ARBA" id="ARBA00000683"/>
    </source>
</evidence>
<keyword evidence="18" id="KW-0670">Pyruvate</keyword>
<keyword evidence="14" id="KW-0418">Kinase</keyword>
<keyword evidence="10" id="KW-0762">Sugar transport</keyword>
<evidence type="ECO:0000256" key="9">
    <source>
        <dbReference type="ARBA" id="ARBA00022490"/>
    </source>
</evidence>
<dbReference type="InterPro" id="IPR006318">
    <property type="entry name" value="PTS_EI-like"/>
</dbReference>
<dbReference type="SUPFAM" id="SSF55729">
    <property type="entry name" value="Acyl-CoA N-acyltransferases (Nat)"/>
    <property type="match status" value="1"/>
</dbReference>
<dbReference type="InterPro" id="IPR036618">
    <property type="entry name" value="PtsI_HPr-bd_sf"/>
</dbReference>
<dbReference type="Gene3D" id="1.10.274.10">
    <property type="entry name" value="PtsI, HPr-binding domain"/>
    <property type="match status" value="1"/>
</dbReference>
<evidence type="ECO:0000256" key="14">
    <source>
        <dbReference type="ARBA" id="ARBA00022777"/>
    </source>
</evidence>
<dbReference type="AlphaFoldDB" id="A0A369XIL9"/>
<comment type="similarity">
    <text evidence="5">Belongs to the PEP-utilizing enzyme family.</text>
</comment>
<dbReference type="InterPro" id="IPR036637">
    <property type="entry name" value="Phosphohistidine_dom_sf"/>
</dbReference>
<dbReference type="GO" id="GO:0005737">
    <property type="term" value="C:cytoplasm"/>
    <property type="evidence" value="ECO:0007669"/>
    <property type="project" value="UniProtKB-SubCell"/>
</dbReference>
<dbReference type="Gene3D" id="3.20.20.60">
    <property type="entry name" value="Phosphoenolpyruvate-binding domains"/>
    <property type="match status" value="1"/>
</dbReference>
<dbReference type="Pfam" id="PF14542">
    <property type="entry name" value="Acetyltransf_CG"/>
    <property type="match status" value="1"/>
</dbReference>
<dbReference type="PANTHER" id="PTHR46244:SF3">
    <property type="entry name" value="PHOSPHOENOLPYRUVATE-PROTEIN PHOSPHOTRANSFERASE"/>
    <property type="match status" value="1"/>
</dbReference>
<dbReference type="InterPro" id="IPR018274">
    <property type="entry name" value="PEP_util_AS"/>
</dbReference>
<keyword evidence="13" id="KW-0479">Metal-binding</keyword>
<keyword evidence="15" id="KW-0460">Magnesium</keyword>
<dbReference type="Pfam" id="PF00391">
    <property type="entry name" value="PEP-utilizers"/>
    <property type="match status" value="1"/>
</dbReference>
<dbReference type="InterPro" id="IPR015813">
    <property type="entry name" value="Pyrv/PenolPyrv_kinase-like_dom"/>
</dbReference>
<evidence type="ECO:0000256" key="16">
    <source>
        <dbReference type="ARBA" id="ARBA00033235"/>
    </source>
</evidence>
<evidence type="ECO:0000256" key="3">
    <source>
        <dbReference type="ARBA" id="ARBA00002728"/>
    </source>
</evidence>
<evidence type="ECO:0000256" key="10">
    <source>
        <dbReference type="ARBA" id="ARBA00022597"/>
    </source>
</evidence>
<evidence type="ECO:0000256" key="8">
    <source>
        <dbReference type="ARBA" id="ARBA00022448"/>
    </source>
</evidence>
<dbReference type="PROSITE" id="PS51729">
    <property type="entry name" value="GNAT_YJDJ"/>
    <property type="match status" value="1"/>
</dbReference>
<keyword evidence="8" id="KW-0813">Transport</keyword>
<evidence type="ECO:0000256" key="4">
    <source>
        <dbReference type="ARBA" id="ARBA00004496"/>
    </source>
</evidence>
<evidence type="ECO:0000256" key="12">
    <source>
        <dbReference type="ARBA" id="ARBA00022683"/>
    </source>
</evidence>
<dbReference type="InterPro" id="IPR016181">
    <property type="entry name" value="Acyl_CoA_acyltransferase"/>
</dbReference>
<dbReference type="PROSITE" id="PS00742">
    <property type="entry name" value="PEP_ENZYMES_2"/>
    <property type="match status" value="1"/>
</dbReference>
<dbReference type="EC" id="2.7.3.9" evidence="6"/>
<dbReference type="GO" id="GO:0046872">
    <property type="term" value="F:metal ion binding"/>
    <property type="evidence" value="ECO:0007669"/>
    <property type="project" value="UniProtKB-KW"/>
</dbReference>
<dbReference type="InterPro" id="IPR031165">
    <property type="entry name" value="GNAT_YJDJ"/>
</dbReference>
<accession>A0A369XIL9</accession>
<organism evidence="18 19">
    <name type="scientific">Candidatus Accumulibacter meliphilus</name>
    <dbReference type="NCBI Taxonomy" id="2211374"/>
    <lineage>
        <taxon>Bacteria</taxon>
        <taxon>Pseudomonadati</taxon>
        <taxon>Pseudomonadota</taxon>
        <taxon>Betaproteobacteria</taxon>
        <taxon>Candidatus Accumulibacter</taxon>
    </lineage>
</organism>
<dbReference type="GO" id="GO:0016301">
    <property type="term" value="F:kinase activity"/>
    <property type="evidence" value="ECO:0007669"/>
    <property type="project" value="UniProtKB-KW"/>
</dbReference>
<dbReference type="PROSITE" id="PS00370">
    <property type="entry name" value="PEP_ENZYMES_PHOS_SITE"/>
    <property type="match status" value="1"/>
</dbReference>
<dbReference type="Proteomes" id="UP000253831">
    <property type="component" value="Unassembled WGS sequence"/>
</dbReference>
<comment type="caution">
    <text evidence="18">The sequence shown here is derived from an EMBL/GenBank/DDBJ whole genome shotgun (WGS) entry which is preliminary data.</text>
</comment>
<evidence type="ECO:0000256" key="13">
    <source>
        <dbReference type="ARBA" id="ARBA00022723"/>
    </source>
</evidence>
<dbReference type="PRINTS" id="PR01736">
    <property type="entry name" value="PHPHTRNFRASE"/>
</dbReference>
<name>A0A369XIL9_9PROT</name>
<dbReference type="EMBL" id="QPGA01000120">
    <property type="protein sequence ID" value="RDE48682.1"/>
    <property type="molecule type" value="Genomic_DNA"/>
</dbReference>
<dbReference type="Gene3D" id="3.40.630.30">
    <property type="match status" value="1"/>
</dbReference>
<dbReference type="SUPFAM" id="SSF52009">
    <property type="entry name" value="Phosphohistidine domain"/>
    <property type="match status" value="1"/>
</dbReference>
<evidence type="ECO:0000256" key="6">
    <source>
        <dbReference type="ARBA" id="ARBA00012232"/>
    </source>
</evidence>
<evidence type="ECO:0000256" key="2">
    <source>
        <dbReference type="ARBA" id="ARBA00001946"/>
    </source>
</evidence>
<sequence length="729" mass="79644">MLQTCSQTFPKLSPWNDRRPGLHEEISLMNSTDNTQSAPLMIVGEVASSGLARGPALLCHCARTQTAVPLRQVSEAEVHAEVERFDAAVVAAEGKLLEVQESVRRTLGKDEAEIFEAQILLLRDVQLRDAVRALCLENRMNVEAAVEEAIKQLMELFGRLEDPYFRERAADLYDVGRRLLDHLAEDGLPDVPAVHEGCVIVTSEILASVVARLEGQGVRGLIVEKGGLTAHATILARSLGIPTLVQVPEATGKIRAGDLVIVDALAGRAFINPQADILSKYDQLDANLQIHQGVLKGLIGLPTVTRDGVEIRLCANIGQTADALAAANVKADGVGLYRTEFVFLVQDHFPSEDEQYQFYRATAEHLQPAQTVIRVLDVGSDKPLSYFPLPREANPAMGFRGIRLLLAHPTLLHTQLRAILRLSASHPVAILLPMIDGIDDLRAAKAAIEHAKEELAAAGQSFDPLIPVGAMIETPAAAILIEHLADEVDFFSVGSNDLVQFLLAADRIRGEMVSTYDPLHPAVIQVLAKLATVARSKGTPISLCGEIASDPTYTNLLIGLGFRSFSVSPGRLLDIKHAIRSTDLQQAEKLAEQVLLVHSTRDIRAQVQDDWNRRRPVASPEFNSPTSPVGTSLAVRHNVARQRFEAQAGDSASAFLSYRVEGERVILKHTFVPDTLRGQGIAADLVRVALEEARQRRWKIVPRCSYVASFIESHPEFGDLVDRQEGNLD</sequence>
<reference evidence="18 19" key="1">
    <citation type="submission" date="2018-05" db="EMBL/GenBank/DDBJ databases">
        <title>Integrated omic analyses show evidence that a Ca. Accumulibacter phosphatis strain performs denitrification under micro-aerobic conditions.</title>
        <authorList>
            <person name="Camejo P.Y."/>
            <person name="Katherine M.D."/>
            <person name="Daniel N.R."/>
        </authorList>
    </citation>
    <scope>NUCLEOTIDE SEQUENCE [LARGE SCALE GENOMIC DNA]</scope>
    <source>
        <strain evidence="18">UW-LDO-IC</strain>
    </source>
</reference>
<dbReference type="GO" id="GO:0009401">
    <property type="term" value="P:phosphoenolpyruvate-dependent sugar phosphotransferase system"/>
    <property type="evidence" value="ECO:0007669"/>
    <property type="project" value="UniProtKB-KW"/>
</dbReference>
<dbReference type="NCBIfam" id="TIGR01417">
    <property type="entry name" value="PTS_I_fam"/>
    <property type="match status" value="1"/>
</dbReference>
<dbReference type="GO" id="GO:0008965">
    <property type="term" value="F:phosphoenolpyruvate-protein phosphotransferase activity"/>
    <property type="evidence" value="ECO:0007669"/>
    <property type="project" value="UniProtKB-EC"/>
</dbReference>
<evidence type="ECO:0000256" key="11">
    <source>
        <dbReference type="ARBA" id="ARBA00022679"/>
    </source>
</evidence>
<evidence type="ECO:0000313" key="18">
    <source>
        <dbReference type="EMBL" id="RDE48682.1"/>
    </source>
</evidence>
<evidence type="ECO:0000256" key="15">
    <source>
        <dbReference type="ARBA" id="ARBA00022842"/>
    </source>
</evidence>
<keyword evidence="12" id="KW-0598">Phosphotransferase system</keyword>
<proteinExistence type="inferred from homology"/>